<organism evidence="1 2">
    <name type="scientific">Entomophthora muscae</name>
    <dbReference type="NCBI Taxonomy" id="34485"/>
    <lineage>
        <taxon>Eukaryota</taxon>
        <taxon>Fungi</taxon>
        <taxon>Fungi incertae sedis</taxon>
        <taxon>Zoopagomycota</taxon>
        <taxon>Entomophthoromycotina</taxon>
        <taxon>Entomophthoromycetes</taxon>
        <taxon>Entomophthorales</taxon>
        <taxon>Entomophthoraceae</taxon>
        <taxon>Entomophthora</taxon>
    </lineage>
</organism>
<keyword evidence="2" id="KW-1185">Reference proteome</keyword>
<reference evidence="1" key="1">
    <citation type="submission" date="2022-04" db="EMBL/GenBank/DDBJ databases">
        <title>Genome of the entomopathogenic fungus Entomophthora muscae.</title>
        <authorList>
            <person name="Elya C."/>
            <person name="Lovett B.R."/>
            <person name="Lee E."/>
            <person name="Macias A.M."/>
            <person name="Hajek A.E."/>
            <person name="De Bivort B.L."/>
            <person name="Kasson M.T."/>
            <person name="De Fine Licht H.H."/>
            <person name="Stajich J.E."/>
        </authorList>
    </citation>
    <scope>NUCLEOTIDE SEQUENCE</scope>
    <source>
        <strain evidence="1">Berkeley</strain>
    </source>
</reference>
<comment type="caution">
    <text evidence="1">The sequence shown here is derived from an EMBL/GenBank/DDBJ whole genome shotgun (WGS) entry which is preliminary data.</text>
</comment>
<name>A0ACC2U9I4_9FUNG</name>
<dbReference type="EMBL" id="QTSX02001017">
    <property type="protein sequence ID" value="KAJ9083385.1"/>
    <property type="molecule type" value="Genomic_DNA"/>
</dbReference>
<gene>
    <name evidence="1" type="ORF">DSO57_1035240</name>
</gene>
<sequence>MFSSPSFCCLCIDLRVGCIILSLLQVLCSSFCVTTKIGEALNGNLLAQANIVVASVTGLLGLCGLVGSVQRKSGGVHIFSYLLLFKLFLGPMLVITQLSAIYLAYKHGCVESPELEARVCQEIPSVLVAMVIGSALGYIIDLHYYFVARTYAESLNECTEEGYTAVPVSEPSIPAYSEKAPLDA</sequence>
<evidence type="ECO:0000313" key="2">
    <source>
        <dbReference type="Proteomes" id="UP001165960"/>
    </source>
</evidence>
<evidence type="ECO:0000313" key="1">
    <source>
        <dbReference type="EMBL" id="KAJ9083385.1"/>
    </source>
</evidence>
<accession>A0ACC2U9I4</accession>
<dbReference type="Proteomes" id="UP001165960">
    <property type="component" value="Unassembled WGS sequence"/>
</dbReference>
<protein>
    <submittedName>
        <fullName evidence="1">Uncharacterized protein</fullName>
    </submittedName>
</protein>
<proteinExistence type="predicted"/>